<dbReference type="RefSeq" id="WP_012932887.1">
    <property type="nucleotide sequence ID" value="NC_013739.1"/>
</dbReference>
<dbReference type="HOGENOM" id="CLU_010194_1_0_11"/>
<proteinExistence type="inferred from homology"/>
<evidence type="ECO:0000256" key="2">
    <source>
        <dbReference type="ARBA" id="ARBA00023002"/>
    </source>
</evidence>
<dbReference type="InterPro" id="IPR051122">
    <property type="entry name" value="SDR_DHRS6-like"/>
</dbReference>
<dbReference type="AlphaFoldDB" id="D3EYW2"/>
<dbReference type="PRINTS" id="PR00081">
    <property type="entry name" value="GDHRDH"/>
</dbReference>
<dbReference type="KEGG" id="cwo:Cwoe_1408"/>
<dbReference type="PANTHER" id="PTHR43477:SF1">
    <property type="entry name" value="DIHYDROANTICAPSIN 7-DEHYDROGENASE"/>
    <property type="match status" value="1"/>
</dbReference>
<dbReference type="NCBIfam" id="NF005559">
    <property type="entry name" value="PRK07231.1"/>
    <property type="match status" value="1"/>
</dbReference>
<dbReference type="InterPro" id="IPR057326">
    <property type="entry name" value="KR_dom"/>
</dbReference>
<keyword evidence="2" id="KW-0560">Oxidoreductase</keyword>
<dbReference type="Proteomes" id="UP000008229">
    <property type="component" value="Chromosome"/>
</dbReference>
<evidence type="ECO:0000256" key="1">
    <source>
        <dbReference type="ARBA" id="ARBA00006484"/>
    </source>
</evidence>
<dbReference type="OrthoDB" id="286404at2"/>
<reference evidence="4 5" key="1">
    <citation type="journal article" date="2010" name="Stand. Genomic Sci.">
        <title>Complete genome sequence of Conexibacter woesei type strain (ID131577).</title>
        <authorList>
            <person name="Pukall R."/>
            <person name="Lapidus A."/>
            <person name="Glavina Del Rio T."/>
            <person name="Copeland A."/>
            <person name="Tice H."/>
            <person name="Cheng J.-F."/>
            <person name="Lucas S."/>
            <person name="Chen F."/>
            <person name="Nolan M."/>
            <person name="Bruce D."/>
            <person name="Goodwin L."/>
            <person name="Pitluck S."/>
            <person name="Mavromatis K."/>
            <person name="Ivanova N."/>
            <person name="Ovchinnikova G."/>
            <person name="Pati A."/>
            <person name="Chen A."/>
            <person name="Palaniappan K."/>
            <person name="Land M."/>
            <person name="Hauser L."/>
            <person name="Chang Y.-J."/>
            <person name="Jeffries C.D."/>
            <person name="Chain P."/>
            <person name="Meincke L."/>
            <person name="Sims D."/>
            <person name="Brettin T."/>
            <person name="Detter J.C."/>
            <person name="Rohde M."/>
            <person name="Goeker M."/>
            <person name="Bristow J."/>
            <person name="Eisen J.A."/>
            <person name="Markowitz V."/>
            <person name="Kyrpides N.C."/>
            <person name="Klenk H.-P."/>
            <person name="Hugenholtz P."/>
        </authorList>
    </citation>
    <scope>NUCLEOTIDE SEQUENCE [LARGE SCALE GENOMIC DNA]</scope>
    <source>
        <strain evidence="5">DSM 14684 / CIP 108061 / JCM 11494 / NBRC 100937 / ID131577</strain>
    </source>
</reference>
<dbReference type="PROSITE" id="PS00061">
    <property type="entry name" value="ADH_SHORT"/>
    <property type="match status" value="1"/>
</dbReference>
<dbReference type="SMART" id="SM00822">
    <property type="entry name" value="PKS_KR"/>
    <property type="match status" value="1"/>
</dbReference>
<accession>D3EYW2</accession>
<protein>
    <submittedName>
        <fullName evidence="4">Short-chain dehydrogenase/reductase SDR</fullName>
    </submittedName>
</protein>
<dbReference type="CDD" id="cd05233">
    <property type="entry name" value="SDR_c"/>
    <property type="match status" value="1"/>
</dbReference>
<dbReference type="InterPro" id="IPR036291">
    <property type="entry name" value="NAD(P)-bd_dom_sf"/>
</dbReference>
<dbReference type="FunFam" id="3.40.50.720:FF:000084">
    <property type="entry name" value="Short-chain dehydrogenase reductase"/>
    <property type="match status" value="1"/>
</dbReference>
<dbReference type="eggNOG" id="COG1028">
    <property type="taxonomic scope" value="Bacteria"/>
</dbReference>
<name>D3EYW2_CONWI</name>
<gene>
    <name evidence="4" type="ordered locus">Cwoe_1408</name>
</gene>
<evidence type="ECO:0000259" key="3">
    <source>
        <dbReference type="SMART" id="SM00822"/>
    </source>
</evidence>
<dbReference type="PANTHER" id="PTHR43477">
    <property type="entry name" value="DIHYDROANTICAPSIN 7-DEHYDROGENASE"/>
    <property type="match status" value="1"/>
</dbReference>
<feature type="domain" description="Ketoreductase" evidence="3">
    <location>
        <begin position="6"/>
        <end position="187"/>
    </location>
</feature>
<organism evidence="4 5">
    <name type="scientific">Conexibacter woesei (strain DSM 14684 / CCUG 47730 / CIP 108061 / JCM 11494 / NBRC 100937 / ID131577)</name>
    <dbReference type="NCBI Taxonomy" id="469383"/>
    <lineage>
        <taxon>Bacteria</taxon>
        <taxon>Bacillati</taxon>
        <taxon>Actinomycetota</taxon>
        <taxon>Thermoleophilia</taxon>
        <taxon>Solirubrobacterales</taxon>
        <taxon>Conexibacteraceae</taxon>
        <taxon>Conexibacter</taxon>
    </lineage>
</organism>
<dbReference type="STRING" id="469383.Cwoe_1408"/>
<dbReference type="Pfam" id="PF13561">
    <property type="entry name" value="adh_short_C2"/>
    <property type="match status" value="1"/>
</dbReference>
<keyword evidence="5" id="KW-1185">Reference proteome</keyword>
<reference evidence="5" key="2">
    <citation type="submission" date="2010-01" db="EMBL/GenBank/DDBJ databases">
        <title>The complete genome of Conexibacter woesei DSM 14684.</title>
        <authorList>
            <consortium name="US DOE Joint Genome Institute (JGI-PGF)"/>
            <person name="Lucas S."/>
            <person name="Copeland A."/>
            <person name="Lapidus A."/>
            <person name="Glavina del Rio T."/>
            <person name="Dalin E."/>
            <person name="Tice H."/>
            <person name="Bruce D."/>
            <person name="Goodwin L."/>
            <person name="Pitluck S."/>
            <person name="Kyrpides N."/>
            <person name="Mavromatis K."/>
            <person name="Ivanova N."/>
            <person name="Mikhailova N."/>
            <person name="Chertkov O."/>
            <person name="Brettin T."/>
            <person name="Detter J.C."/>
            <person name="Han C."/>
            <person name="Larimer F."/>
            <person name="Land M."/>
            <person name="Hauser L."/>
            <person name="Markowitz V."/>
            <person name="Cheng J.-F."/>
            <person name="Hugenholtz P."/>
            <person name="Woyke T."/>
            <person name="Wu D."/>
            <person name="Pukall R."/>
            <person name="Steenblock K."/>
            <person name="Schneider S."/>
            <person name="Klenk H.-P."/>
            <person name="Eisen J.A."/>
        </authorList>
    </citation>
    <scope>NUCLEOTIDE SEQUENCE [LARGE SCALE GENOMIC DNA]</scope>
    <source>
        <strain evidence="5">DSM 14684 / CIP 108061 / JCM 11494 / NBRC 100937 / ID131577</strain>
    </source>
</reference>
<dbReference type="InterPro" id="IPR020904">
    <property type="entry name" value="Sc_DH/Rdtase_CS"/>
</dbReference>
<dbReference type="SUPFAM" id="SSF51735">
    <property type="entry name" value="NAD(P)-binding Rossmann-fold domains"/>
    <property type="match status" value="1"/>
</dbReference>
<evidence type="ECO:0000313" key="5">
    <source>
        <dbReference type="Proteomes" id="UP000008229"/>
    </source>
</evidence>
<comment type="similarity">
    <text evidence="1">Belongs to the short-chain dehydrogenases/reductases (SDR) family.</text>
</comment>
<evidence type="ECO:0000313" key="4">
    <source>
        <dbReference type="EMBL" id="ADB49836.1"/>
    </source>
</evidence>
<sequence>MEFTDKIALVTGGTSGMGLAAARRLLDGGATVVITGRDDARLAAAALELGDPQRLLTVRADVSVAADADRTTAAIAERFGHLDIVFANAGIALFKPFDVLGDAEADRLLDINVKGVLLTLRRSLPLLADGGAIVLNASWTAHRGLAGGSVYAASKAAVASLARSLAAELAPRGIRVNAVSPGYIRTDMFVTAVPDNVAEGAVRKQIALGRIGTAEEVADAVAFLASEQARYVTGQELIIDGGLLGAVAA</sequence>
<dbReference type="InterPro" id="IPR002347">
    <property type="entry name" value="SDR_fam"/>
</dbReference>
<dbReference type="EMBL" id="CP001854">
    <property type="protein sequence ID" value="ADB49836.1"/>
    <property type="molecule type" value="Genomic_DNA"/>
</dbReference>
<dbReference type="PRINTS" id="PR00080">
    <property type="entry name" value="SDRFAMILY"/>
</dbReference>
<dbReference type="Gene3D" id="3.40.50.720">
    <property type="entry name" value="NAD(P)-binding Rossmann-like Domain"/>
    <property type="match status" value="1"/>
</dbReference>
<dbReference type="GO" id="GO:0016491">
    <property type="term" value="F:oxidoreductase activity"/>
    <property type="evidence" value="ECO:0007669"/>
    <property type="project" value="UniProtKB-KW"/>
</dbReference>